<feature type="domain" description="N-acetyltransferase" evidence="1">
    <location>
        <begin position="1"/>
        <end position="148"/>
    </location>
</feature>
<evidence type="ECO:0000259" key="1">
    <source>
        <dbReference type="PROSITE" id="PS51186"/>
    </source>
</evidence>
<dbReference type="EMBL" id="CP125967">
    <property type="protein sequence ID" value="WWO38166.1"/>
    <property type="molecule type" value="Genomic_DNA"/>
</dbReference>
<dbReference type="InterPro" id="IPR000182">
    <property type="entry name" value="GNAT_dom"/>
</dbReference>
<keyword evidence="3" id="KW-1185">Reference proteome</keyword>
<protein>
    <submittedName>
        <fullName evidence="2">N-acetyltransferase</fullName>
        <ecNumber evidence="2">2.3.1.-</ecNumber>
    </submittedName>
</protein>
<dbReference type="SUPFAM" id="SSF55729">
    <property type="entry name" value="Acyl-CoA N-acyltransferases (Nat)"/>
    <property type="match status" value="1"/>
</dbReference>
<accession>A0ABZ2GAD1</accession>
<dbReference type="Proteomes" id="UP001379444">
    <property type="component" value="Chromosome"/>
</dbReference>
<reference evidence="2 3" key="1">
    <citation type="journal article" date="2024" name="Front. Plant Sci.">
        <title>Comprehensive phenomic and genomic studies of the species, Pectobacterium cacticida and proposal for reclassification as Alcorniella cacticida comb. nov.</title>
        <authorList>
            <person name="Jonca J."/>
            <person name="Pirhonen M."/>
            <person name="Waleron M.M."/>
            <person name="Gawor J."/>
            <person name="Mrozik A."/>
            <person name="Smoktunowicz M."/>
            <person name="Waleron K."/>
            <person name="Waleron M."/>
        </authorList>
    </citation>
    <scope>NUCLEOTIDE SEQUENCE [LARGE SCALE GENOMIC DNA]</scope>
    <source>
        <strain evidence="2 3">DPMP6</strain>
    </source>
</reference>
<dbReference type="Pfam" id="PF00583">
    <property type="entry name" value="Acetyltransf_1"/>
    <property type="match status" value="1"/>
</dbReference>
<dbReference type="GO" id="GO:0016746">
    <property type="term" value="F:acyltransferase activity"/>
    <property type="evidence" value="ECO:0007669"/>
    <property type="project" value="UniProtKB-KW"/>
</dbReference>
<organism evidence="2 3">
    <name type="scientific">Pectobacterium cacticida</name>
    <dbReference type="NCBI Taxonomy" id="69221"/>
    <lineage>
        <taxon>Bacteria</taxon>
        <taxon>Pseudomonadati</taxon>
        <taxon>Pseudomonadota</taxon>
        <taxon>Gammaproteobacteria</taxon>
        <taxon>Enterobacterales</taxon>
        <taxon>Pectobacteriaceae</taxon>
        <taxon>Pectobacterium</taxon>
    </lineage>
</organism>
<gene>
    <name evidence="2" type="ORF">QNA12_16935</name>
</gene>
<dbReference type="EC" id="2.3.1.-" evidence="2"/>
<dbReference type="CDD" id="cd04301">
    <property type="entry name" value="NAT_SF"/>
    <property type="match status" value="1"/>
</dbReference>
<proteinExistence type="predicted"/>
<keyword evidence="2" id="KW-0808">Transferase</keyword>
<dbReference type="RefSeq" id="WP_264497785.1">
    <property type="nucleotide sequence ID" value="NZ_CP109947.1"/>
</dbReference>
<name>A0ABZ2GAD1_9GAMM</name>
<keyword evidence="2" id="KW-0012">Acyltransferase</keyword>
<sequence length="181" mass="19688">MLVRVEIPVDAAGIDRLLRRTFPTGAEAELVHQLREDGLLTLGVVATNDDGGVVGYAAFSPVMIGGEDRQWVALAPLAVDETLRREGIGEKLVYEGLDALNEFSYTAVVVLGDPAYYSRFGFVPASEHQLHCRWPSSESAFLVYPLADNQVSSEGHSEDGSRLESAGGLVEYAEPFNRFLS</sequence>
<evidence type="ECO:0000313" key="2">
    <source>
        <dbReference type="EMBL" id="WWO38166.1"/>
    </source>
</evidence>
<dbReference type="InterPro" id="IPR016181">
    <property type="entry name" value="Acyl_CoA_acyltransferase"/>
</dbReference>
<dbReference type="Gene3D" id="3.40.630.30">
    <property type="match status" value="1"/>
</dbReference>
<dbReference type="PROSITE" id="PS51186">
    <property type="entry name" value="GNAT"/>
    <property type="match status" value="1"/>
</dbReference>
<evidence type="ECO:0000313" key="3">
    <source>
        <dbReference type="Proteomes" id="UP001379444"/>
    </source>
</evidence>